<keyword evidence="10" id="KW-1185">Reference proteome</keyword>
<dbReference type="GO" id="GO:0071770">
    <property type="term" value="P:DIM/DIP cell wall layer assembly"/>
    <property type="evidence" value="ECO:0007669"/>
    <property type="project" value="TreeGrafter"/>
</dbReference>
<organism evidence="9 10">
    <name type="scientific">Planctopirus hydrillae</name>
    <dbReference type="NCBI Taxonomy" id="1841610"/>
    <lineage>
        <taxon>Bacteria</taxon>
        <taxon>Pseudomonadati</taxon>
        <taxon>Planctomycetota</taxon>
        <taxon>Planctomycetia</taxon>
        <taxon>Planctomycetales</taxon>
        <taxon>Planctomycetaceae</taxon>
        <taxon>Planctopirus</taxon>
    </lineage>
</organism>
<dbReference type="Gene3D" id="3.60.60.10">
    <property type="entry name" value="Penicillin V Acylase, Chain A"/>
    <property type="match status" value="1"/>
</dbReference>
<evidence type="ECO:0000259" key="6">
    <source>
        <dbReference type="PROSITE" id="PS50075"/>
    </source>
</evidence>
<dbReference type="InterPro" id="IPR032821">
    <property type="entry name" value="PKS_assoc"/>
</dbReference>
<dbReference type="SMART" id="SM00827">
    <property type="entry name" value="PKS_AT"/>
    <property type="match status" value="1"/>
</dbReference>
<feature type="compositionally biased region" description="Polar residues" evidence="5">
    <location>
        <begin position="1984"/>
        <end position="1994"/>
    </location>
</feature>
<comment type="caution">
    <text evidence="9">The sequence shown here is derived from an EMBL/GenBank/DDBJ whole genome shotgun (WGS) entry which is preliminary data.</text>
</comment>
<feature type="domain" description="Carrier" evidence="6">
    <location>
        <begin position="1480"/>
        <end position="1563"/>
    </location>
</feature>
<dbReference type="InterPro" id="IPR049900">
    <property type="entry name" value="PKS_mFAS_DH"/>
</dbReference>
<dbReference type="Gene3D" id="3.30.70.250">
    <property type="entry name" value="Malonyl-CoA ACP transacylase, ACP-binding"/>
    <property type="match status" value="1"/>
</dbReference>
<reference evidence="9 10" key="1">
    <citation type="submission" date="2016-05" db="EMBL/GenBank/DDBJ databases">
        <title>Genomic and physiological characterization of Planctopirus sp. isolated from fresh water lake.</title>
        <authorList>
            <person name="Subhash Y."/>
            <person name="Ramana C."/>
        </authorList>
    </citation>
    <scope>NUCLEOTIDE SEQUENCE [LARGE SCALE GENOMIC DNA]</scope>
    <source>
        <strain evidence="9 10">JC280</strain>
    </source>
</reference>
<dbReference type="Pfam" id="PF14765">
    <property type="entry name" value="PS-DH"/>
    <property type="match status" value="1"/>
</dbReference>
<dbReference type="PROSITE" id="PS52019">
    <property type="entry name" value="PKS_MFAS_DH"/>
    <property type="match status" value="2"/>
</dbReference>
<evidence type="ECO:0000256" key="1">
    <source>
        <dbReference type="ARBA" id="ARBA00022450"/>
    </source>
</evidence>
<dbReference type="Pfam" id="PF02801">
    <property type="entry name" value="Ketoacyl-synt_C"/>
    <property type="match status" value="2"/>
</dbReference>
<dbReference type="GO" id="GO:0006633">
    <property type="term" value="P:fatty acid biosynthetic process"/>
    <property type="evidence" value="ECO:0007669"/>
    <property type="project" value="InterPro"/>
</dbReference>
<dbReference type="InterPro" id="IPR009081">
    <property type="entry name" value="PP-bd_ACP"/>
</dbReference>
<dbReference type="STRING" id="1841610.A6X21_19475"/>
<dbReference type="Proteomes" id="UP000094828">
    <property type="component" value="Unassembled WGS sequence"/>
</dbReference>
<feature type="domain" description="Carrier" evidence="6">
    <location>
        <begin position="1603"/>
        <end position="1686"/>
    </location>
</feature>
<feature type="domain" description="Ketosynthase family 3 (KS3)" evidence="7">
    <location>
        <begin position="4"/>
        <end position="465"/>
    </location>
</feature>
<dbReference type="SUPFAM" id="SSF47336">
    <property type="entry name" value="ACP-like"/>
    <property type="match status" value="4"/>
</dbReference>
<dbReference type="GO" id="GO:0005886">
    <property type="term" value="C:plasma membrane"/>
    <property type="evidence" value="ECO:0007669"/>
    <property type="project" value="TreeGrafter"/>
</dbReference>
<feature type="region of interest" description="Disordered" evidence="5">
    <location>
        <begin position="471"/>
        <end position="490"/>
    </location>
</feature>
<dbReference type="InterPro" id="IPR049552">
    <property type="entry name" value="PKS_DH_N"/>
</dbReference>
<dbReference type="SUPFAM" id="SSF52151">
    <property type="entry name" value="FabD/lysophospholipase-like"/>
    <property type="match status" value="1"/>
</dbReference>
<keyword evidence="2" id="KW-0597">Phosphoprotein</keyword>
<dbReference type="PANTHER" id="PTHR43775">
    <property type="entry name" value="FATTY ACID SYNTHASE"/>
    <property type="match status" value="1"/>
</dbReference>
<dbReference type="OrthoDB" id="219272at2"/>
<feature type="domain" description="Carrier" evidence="6">
    <location>
        <begin position="1878"/>
        <end position="1961"/>
    </location>
</feature>
<dbReference type="InterPro" id="IPR047794">
    <property type="entry name" value="C45_proenzyme-like"/>
</dbReference>
<feature type="domain" description="Ketosynthase family 3 (KS3)" evidence="7">
    <location>
        <begin position="494"/>
        <end position="948"/>
    </location>
</feature>
<dbReference type="InterPro" id="IPR005079">
    <property type="entry name" value="Peptidase_C45_hydrolase"/>
</dbReference>
<dbReference type="InterPro" id="IPR016036">
    <property type="entry name" value="Malonyl_transacylase_ACP-bd"/>
</dbReference>
<evidence type="ECO:0000256" key="3">
    <source>
        <dbReference type="ARBA" id="ARBA00022679"/>
    </source>
</evidence>
<dbReference type="InterPro" id="IPR001227">
    <property type="entry name" value="Ac_transferase_dom_sf"/>
</dbReference>
<feature type="region of interest" description="Disordered" evidence="5">
    <location>
        <begin position="1274"/>
        <end position="1377"/>
    </location>
</feature>
<feature type="active site" description="Proton donor; for dehydratase activity" evidence="4">
    <location>
        <position position="3150"/>
    </location>
</feature>
<dbReference type="SMART" id="SM00822">
    <property type="entry name" value="PKS_KR"/>
    <property type="match status" value="1"/>
</dbReference>
<feature type="compositionally biased region" description="Polar residues" evidence="5">
    <location>
        <begin position="1412"/>
        <end position="1422"/>
    </location>
</feature>
<dbReference type="Pfam" id="PF08659">
    <property type="entry name" value="KR"/>
    <property type="match status" value="1"/>
</dbReference>
<dbReference type="InterPro" id="IPR013968">
    <property type="entry name" value="PKS_KR"/>
</dbReference>
<feature type="domain" description="PKS/mFAS DH" evidence="8">
    <location>
        <begin position="3256"/>
        <end position="3538"/>
    </location>
</feature>
<dbReference type="CDD" id="cd08953">
    <property type="entry name" value="KR_2_SDR_x"/>
    <property type="match status" value="1"/>
</dbReference>
<keyword evidence="3" id="KW-0808">Transferase</keyword>
<dbReference type="CDD" id="cd00833">
    <property type="entry name" value="PKS"/>
    <property type="match status" value="2"/>
</dbReference>
<evidence type="ECO:0000259" key="8">
    <source>
        <dbReference type="PROSITE" id="PS52019"/>
    </source>
</evidence>
<dbReference type="InterPro" id="IPR049551">
    <property type="entry name" value="PKS_DH_C"/>
</dbReference>
<dbReference type="GO" id="GO:0004315">
    <property type="term" value="F:3-oxoacyl-[acyl-carrier-protein] synthase activity"/>
    <property type="evidence" value="ECO:0007669"/>
    <property type="project" value="InterPro"/>
</dbReference>
<dbReference type="Pfam" id="PF03417">
    <property type="entry name" value="AAT"/>
    <property type="match status" value="1"/>
</dbReference>
<evidence type="ECO:0000256" key="5">
    <source>
        <dbReference type="SAM" id="MobiDB-lite"/>
    </source>
</evidence>
<dbReference type="InterPro" id="IPR020841">
    <property type="entry name" value="PKS_Beta-ketoAc_synthase_dom"/>
</dbReference>
<sequence>MVQVPPIAVIGVSCRMPGGDGIAEYWKLISSGSSAIRELPADRLDKSLYFDTEQGKPGRSYTDLGGVVTERPVNRQICPISDKDLQTSDTAHLTLCEVASSALKHAGMDPAKVPYRRTGVYVGHSGGSCLGGDAAFARYVGIAGEILRKQEEFKGCSPSARAEISRRMVDQLRSQFPDEESLKPMNFAAANAAMLISRVHGFEGPSLVIDAACASSLMALSQAAYALARGEIDMAVAGGASYSKWFGLVLFSMAMSISGTGSRPFDADADGLISSDGYGLVVLKTLPKALADGDRILSVIRGIGVSSDGRGKSLWAPRQEGQILAVERAYSKNIDPASLQYIECHATSTQVGDATELKSLAQVLTGKIPAGRKIPIGSVKANIGHTLEAAGIAGFIKTVLAMEHGVIPPQINFKTPNPEIEWQNVPFEVATSAREWNRPAGGMPRRAAVNSFGIGGLNVHMVLDDGPLPGEKSKTSVTVPSAQPKSNVAPAPVQQPMAVIGMASILPGALTKAALWEALIAGKDPKCEFPKETSTLAYTLLAEEQKSQKPELTSRGGYVADFVYDWKRHKVPPKQVANANPLQFMLLDAADQALTDAGYEKKPFDRHRSTVIVGTMFGGDFAVQLQLGLRLPHIQKVLREHLEANGTEPHQIDEALLQYEKHFLKVLPALLDETGSFTSSTLASRLSKTFDFRGGAFALEAEEVSGLVAVNLGINMLETGTTDLVLCAAGHQSMSYNSFEKLVEKDLLSNGQSRSAFDADFDGILPAEGVAVLVLKRLADAERDGDTIRAVIRGTGQCNRRNDEAGALRESFNTALKVANTSPKSIGAIEVSGVDCKARNLDQLELAKAIDQESGQPQALIGSLTPQIGYLRGASGVASIVKSILELQNGQIAPQFGLKKLAAEVQPVAHAIPQKVMPLYATAPGEKGQIAISNSSLDGSGFSLILESGQKLPLRPAAVPSVATSQPTTAKQAPASLPSRLTASQSKRAKLALAFPGQGSYYAGMGADLIANYPEVRQKLAEFNEVLKLENCPDFETLSADPGNSILNAQLSMLVIDLLYYTAYKTADIQPDFVCGHSYGEFPALVAAGALTFRSAVIATRDRSHVVEEFAGKQGTLLAVSSDASTLRHLLTRAPVEVFIANMNSPEQTVLGGTIDDLKQFEKILRERRIGSRLLKVPAAYHTPLLEPALATYRDCIRALPISVPQIPVISGIGNREVTDPEEIRENLVMQLVSPMDFVGMVQLLGQLSVGVVVEVGPRKVLTQLIQKTATEGQMECLPMDPRDNSSPDWQSTLRSKYEESVVKTAPSAAATPQKTPASPVPAQAQKPVSLPQKPAVQPAAASSSVSIPGQTKTSQVQPTPATTTVPTTGSKVTDRPRIVHFDATAKRKEENRLRAIQQRAESGRPVATPASPKSTQNSPAISHSDLAETNGHSGHFEKNGHASDVKSKAPALNPAQAKEEIAPPVVVIDEVPAAPRKLPNRAELEAFVVEYIVDQTGYPPEMVELEADLEADLGIDSIKKAQMLGECAQKFELHWLANEVADLSLDQFPNLASIIKFLTEDAAKATASPAEEQPVAAIPAAALPAVAIVTETSEEAAPRKLPNRAELEAFVVEYIVDQTGYPPEMVELEADLEADLGIDSIKKAQMLGECAQKFELHWLANEVADLSLDQFPNLASIIKFLTEDAAKASSSANTIDAVAISKSVDTVDRIEPVHPAVEALPAPVAAPVLATTVTSETGTSETPTSEEATPRKLPNRAELEAFVVEYIVDQTGYPPEMVELEADLEADLGIDSIKKAQMLGECAQKFELHWLANEVADLSLDQFPNLASIIKFLTEDAAKATASPAEEQPVAAIPAAALPAVAIVTETSEEAAPRKLPNRAELEAFVVEYIVDQTGYPPEMVELEADLEADLGIDSIKKAQMLGECAQKFELHWLANEVADLSLDQFPNLASIIKFLTEDAAKASSTSQSESPAASRETELELQDSSTATATLTEPATVSTQAVTQVIEAVPAVSIVRESVMILKGSPYEMGFQHGQKEKAAIHGILERQITRYGARLDNMPELDEAVSDPARYFGEDEVAELKGIADGAELPLAFLIGHNLGLCEDYVPGCAQFAVSAQANGGKGMIHAANEDSSLALSLTDCLRRVVQCRIPAHGYRHIVFSVSGQVSGINGTNEKGLTVTSTLLLDRAPRDITAPGDIHPVLIKKILEKAATPAEAIEILKSSKRNGAWGVCVSHADTDSLCYVEYDSDQLEVRSGMTRVIGTNHSLLLGATHPTPPHSMHRMDRLQELLAKEEAFGLDFPAAEKTLRDQFDGGRQRVTAHATMNTICRVDNQISVVFGPGQKTIRVTPGSYRKEFAHEFSTLDVNGFFRGADELVVNDVPTNSNTGSSVSSALDSTSAQQTDLPRLAGLPVIDERVMHRVILRPRVAPLSQTAQRVSLTGKTVVYGSGEVARALISKLKATGLEVAAIPTCFDVTKLEAEFENLASLQSARNLILVGPRSSEEVSEASASARFLTAFRLCQLWTQSGQETCPLTERSLTFVSFMGGNFGLEGSPANADGGAMSGLAKALRRELAPLAVRTVDFASDDVTDRVVDQLANELSQPFETCEVAYSRGERFVVGARPVPATPVPQNGPTPGSAWIISGGARGVTAVVARELGVRYGVHLHLIGSSPIPELDPSLLNASAEELKALRRKIMSEARERGEVPLDAWSTFERSLEACRNLRDMRQAGVSVTYHCCDISQAEAVEKTVSAIRTFNHPIEGVIHGAGVEHACRFERKQLPKVQKTFDVKVEGARHLAAALEHDPVAYFVGFGSTSGRFGGLGQADYSAASDSLAKFCNELGRKNPDWRTIVVHWPPWGEVGMAARPESKLALEAGGMAFMPPQEGVAFLLEELASSSPEPEILIVDKPDGLDLDRTLPELAEWKGFAAAQKVVDASPLLDTVIALTPGEYVEVEVRLNPAQDPFLYDHQHRNAPILPMTFGLETLAQAFRVLHPEIEQVTVLDGEIVNPMRFFADRQELAIARIRRSGDSFEGELVTRFFNRKGVLLKHERVLVKARLKPGVDAPDAVKPAKSSMQLKKVQYAETWDQVAALNLGSVFTGPSIRGLTEFAYEGKTFEGIIVPPPISGFAGNRGATGWMLNPAVLDACLIGCDRWAAQAVERQSLPVNIEKVSLYRPATDGDLCRIDGQVLEVTERNLRFNFSLWNSKEELILQVEGFCTTAVMGGSSTETTTEIPVEIASRTIAETKSLNPADLNLLFPVEAVTASADRWEAEVRIEPLTEPLMTAHRFNNSPLLPGAAMVELFAEALQQVLPGPGVARIRNFSIQHSLHLKAALPRRVQVVAVKEADCYRCQLIDLDGGSITLATALIDRVDAASLQLPQLDQPKGSYSPMKYPDMGPLIHGAPLRSLQAMCSGRDDAWAEIVPTEMSKLLGPNSKCQPVVHPAVLDGSFYACGIHAWINCFGRVELPLGFEELLILRDQPLSKADKLVTRVRYRDSDDKGSSYEISVFDKRKQPVYVVRNYRSVAKGSVTL</sequence>
<dbReference type="InterPro" id="IPR020807">
    <property type="entry name" value="PKS_DH"/>
</dbReference>
<dbReference type="InterPro" id="IPR050091">
    <property type="entry name" value="PKS_NRPS_Biosynth_Enz"/>
</dbReference>
<feature type="active site" description="Proton acceptor; for dehydratase activity" evidence="4">
    <location>
        <position position="2973"/>
    </location>
</feature>
<accession>A0A1C3EH58</accession>
<dbReference type="SUPFAM" id="SSF53901">
    <property type="entry name" value="Thiolase-like"/>
    <property type="match status" value="3"/>
</dbReference>
<feature type="region of interest" description="C-terminal hotdog fold" evidence="4">
    <location>
        <begin position="3391"/>
        <end position="3538"/>
    </location>
</feature>
<dbReference type="Gene3D" id="1.10.1200.10">
    <property type="entry name" value="ACP-like"/>
    <property type="match status" value="4"/>
</dbReference>
<dbReference type="GO" id="GO:0005737">
    <property type="term" value="C:cytoplasm"/>
    <property type="evidence" value="ECO:0007669"/>
    <property type="project" value="TreeGrafter"/>
</dbReference>
<dbReference type="NCBIfam" id="NF040521">
    <property type="entry name" value="C45_proenzyme"/>
    <property type="match status" value="1"/>
</dbReference>
<evidence type="ECO:0000313" key="10">
    <source>
        <dbReference type="Proteomes" id="UP000094828"/>
    </source>
</evidence>
<dbReference type="GO" id="GO:0004312">
    <property type="term" value="F:fatty acid synthase activity"/>
    <property type="evidence" value="ECO:0007669"/>
    <property type="project" value="TreeGrafter"/>
</dbReference>
<dbReference type="SMART" id="SM00825">
    <property type="entry name" value="PKS_KS"/>
    <property type="match status" value="1"/>
</dbReference>
<dbReference type="InterPro" id="IPR036736">
    <property type="entry name" value="ACP-like_sf"/>
</dbReference>
<dbReference type="InterPro" id="IPR036291">
    <property type="entry name" value="NAD(P)-bd_dom_sf"/>
</dbReference>
<dbReference type="PROSITE" id="PS52004">
    <property type="entry name" value="KS3_2"/>
    <property type="match status" value="2"/>
</dbReference>
<dbReference type="Pfam" id="PF21089">
    <property type="entry name" value="PKS_DH_N"/>
    <property type="match status" value="1"/>
</dbReference>
<feature type="domain" description="PKS/mFAS DH" evidence="8">
    <location>
        <begin position="2941"/>
        <end position="3233"/>
    </location>
</feature>
<dbReference type="InterPro" id="IPR014030">
    <property type="entry name" value="Ketoacyl_synth_N"/>
</dbReference>
<feature type="region of interest" description="Disordered" evidence="5">
    <location>
        <begin position="1398"/>
        <end position="1458"/>
    </location>
</feature>
<protein>
    <recommendedName>
        <fullName evidence="11">Beta-ketoacyl synthase</fullName>
    </recommendedName>
</protein>
<feature type="active site" description="Proton acceptor; for dehydratase activity" evidence="4">
    <location>
        <position position="3292"/>
    </location>
</feature>
<dbReference type="PROSITE" id="PS00606">
    <property type="entry name" value="KS3_1"/>
    <property type="match status" value="1"/>
</dbReference>
<gene>
    <name evidence="9" type="ORF">A6X21_19475</name>
</gene>
<feature type="region of interest" description="C-terminal hotdog fold" evidence="4">
    <location>
        <begin position="3081"/>
        <end position="3233"/>
    </location>
</feature>
<keyword evidence="1" id="KW-0596">Phosphopantetheine</keyword>
<evidence type="ECO:0000256" key="2">
    <source>
        <dbReference type="ARBA" id="ARBA00022553"/>
    </source>
</evidence>
<dbReference type="Pfam" id="PF00109">
    <property type="entry name" value="ketoacyl-synt"/>
    <property type="match status" value="2"/>
</dbReference>
<dbReference type="PROSITE" id="PS50075">
    <property type="entry name" value="CARRIER"/>
    <property type="match status" value="4"/>
</dbReference>
<dbReference type="Gene3D" id="3.40.50.720">
    <property type="entry name" value="NAD(P)-binding Rossmann-like Domain"/>
    <property type="match status" value="1"/>
</dbReference>
<dbReference type="Pfam" id="PF16197">
    <property type="entry name" value="KAsynt_C_assoc"/>
    <property type="match status" value="1"/>
</dbReference>
<dbReference type="SUPFAM" id="SSF51735">
    <property type="entry name" value="NAD(P)-binding Rossmann-fold domains"/>
    <property type="match status" value="2"/>
</dbReference>
<evidence type="ECO:0000313" key="9">
    <source>
        <dbReference type="EMBL" id="ODA32549.1"/>
    </source>
</evidence>
<dbReference type="Gene3D" id="3.40.47.10">
    <property type="match status" value="2"/>
</dbReference>
<feature type="domain" description="Carrier" evidence="6">
    <location>
        <begin position="1755"/>
        <end position="1838"/>
    </location>
</feature>
<dbReference type="Pfam" id="PF00550">
    <property type="entry name" value="PP-binding"/>
    <property type="match status" value="4"/>
</dbReference>
<evidence type="ECO:0000256" key="4">
    <source>
        <dbReference type="PROSITE-ProRule" id="PRU01363"/>
    </source>
</evidence>
<dbReference type="InterPro" id="IPR016039">
    <property type="entry name" value="Thiolase-like"/>
</dbReference>
<feature type="compositionally biased region" description="Polar residues" evidence="5">
    <location>
        <begin position="475"/>
        <end position="486"/>
    </location>
</feature>
<evidence type="ECO:0008006" key="11">
    <source>
        <dbReference type="Google" id="ProtNLM"/>
    </source>
</evidence>
<dbReference type="InterPro" id="IPR016035">
    <property type="entry name" value="Acyl_Trfase/lysoPLipase"/>
</dbReference>
<dbReference type="InterPro" id="IPR042104">
    <property type="entry name" value="PKS_dehydratase_sf"/>
</dbReference>
<dbReference type="InterPro" id="IPR057326">
    <property type="entry name" value="KR_dom"/>
</dbReference>
<dbReference type="SUPFAM" id="SSF55048">
    <property type="entry name" value="Probable ACP-binding domain of malonyl-CoA ACP transacylase"/>
    <property type="match status" value="1"/>
</dbReference>
<feature type="compositionally biased region" description="Low complexity" evidence="5">
    <location>
        <begin position="1964"/>
        <end position="1976"/>
    </location>
</feature>
<feature type="compositionally biased region" description="Polar residues" evidence="5">
    <location>
        <begin position="962"/>
        <end position="971"/>
    </location>
</feature>
<dbReference type="EMBL" id="LYDR01000063">
    <property type="protein sequence ID" value="ODA32549.1"/>
    <property type="molecule type" value="Genomic_DNA"/>
</dbReference>
<feature type="region of interest" description="Disordered" evidence="5">
    <location>
        <begin position="1964"/>
        <end position="1994"/>
    </location>
</feature>
<feature type="region of interest" description="Disordered" evidence="5">
    <location>
        <begin position="958"/>
        <end position="979"/>
    </location>
</feature>
<feature type="compositionally biased region" description="Low complexity" evidence="5">
    <location>
        <begin position="1332"/>
        <end position="1372"/>
    </location>
</feature>
<dbReference type="Pfam" id="PF00698">
    <property type="entry name" value="Acyl_transf_1"/>
    <property type="match status" value="1"/>
</dbReference>
<dbReference type="RefSeq" id="WP_068847067.1">
    <property type="nucleotide sequence ID" value="NZ_LYDR01000063.1"/>
</dbReference>
<dbReference type="SMART" id="SM00826">
    <property type="entry name" value="PKS_DH"/>
    <property type="match status" value="1"/>
</dbReference>
<feature type="compositionally biased region" description="Basic and acidic residues" evidence="5">
    <location>
        <begin position="1435"/>
        <end position="1448"/>
    </location>
</feature>
<feature type="region of interest" description="N-terminal hotdog fold" evidence="4">
    <location>
        <begin position="2941"/>
        <end position="3066"/>
    </location>
</feature>
<dbReference type="InterPro" id="IPR018201">
    <property type="entry name" value="Ketoacyl_synth_AS"/>
</dbReference>
<dbReference type="Gene3D" id="3.40.366.10">
    <property type="entry name" value="Malonyl-Coenzyme A Acyl Carrier Protein, domain 2"/>
    <property type="match status" value="1"/>
</dbReference>
<proteinExistence type="predicted"/>
<evidence type="ECO:0000259" key="7">
    <source>
        <dbReference type="PROSITE" id="PS52004"/>
    </source>
</evidence>
<dbReference type="Gene3D" id="3.10.129.110">
    <property type="entry name" value="Polyketide synthase dehydratase"/>
    <property type="match status" value="2"/>
</dbReference>
<dbReference type="InterPro" id="IPR014043">
    <property type="entry name" value="Acyl_transferase_dom"/>
</dbReference>
<feature type="active site" description="Proton donor; for dehydratase activity" evidence="4">
    <location>
        <position position="3453"/>
    </location>
</feature>
<name>A0A1C3EH58_9PLAN</name>
<dbReference type="InterPro" id="IPR014031">
    <property type="entry name" value="Ketoacyl_synth_C"/>
</dbReference>
<dbReference type="PANTHER" id="PTHR43775:SF37">
    <property type="entry name" value="SI:DKEY-61P9.11"/>
    <property type="match status" value="1"/>
</dbReference>
<feature type="region of interest" description="N-terminal hotdog fold" evidence="4">
    <location>
        <begin position="3256"/>
        <end position="3381"/>
    </location>
</feature>